<comment type="subcellular location">
    <subcellularLocation>
        <location evidence="1 8">Nucleus</location>
    </subcellularLocation>
</comment>
<feature type="domain" description="GATA-type" evidence="11">
    <location>
        <begin position="249"/>
        <end position="285"/>
    </location>
</feature>
<comment type="function">
    <text evidence="8">Transcriptional activator that specifically binds 5'-GATA-3' or 5'-GAT-3' motifs within gene promoters.</text>
</comment>
<keyword evidence="3" id="KW-0479">Metal-binding</keyword>
<evidence type="ECO:0000256" key="7">
    <source>
        <dbReference type="ARBA" id="ARBA00023242"/>
    </source>
</evidence>
<dbReference type="InterPro" id="IPR016679">
    <property type="entry name" value="TF_GATA_pln"/>
</dbReference>
<feature type="region of interest" description="Disordered" evidence="10">
    <location>
        <begin position="206"/>
        <end position="254"/>
    </location>
</feature>
<feature type="compositionally biased region" description="Polar residues" evidence="10">
    <location>
        <begin position="16"/>
        <end position="25"/>
    </location>
</feature>
<comment type="similarity">
    <text evidence="2 8">Belongs to the type IV zinc-finger family. Class A subfamily.</text>
</comment>
<keyword evidence="5" id="KW-0862">Zinc</keyword>
<keyword evidence="8" id="KW-0805">Transcription regulation</keyword>
<keyword evidence="6 8" id="KW-0010">Activator</keyword>
<dbReference type="Pfam" id="PF00320">
    <property type="entry name" value="GATA"/>
    <property type="match status" value="1"/>
</dbReference>
<feature type="compositionally biased region" description="Low complexity" evidence="10">
    <location>
        <begin position="206"/>
        <end position="220"/>
    </location>
</feature>
<name>A0A0D6QSG1_ARACU</name>
<dbReference type="GO" id="GO:0005634">
    <property type="term" value="C:nucleus"/>
    <property type="evidence" value="ECO:0007669"/>
    <property type="project" value="UniProtKB-SubCell"/>
</dbReference>
<dbReference type="SMART" id="SM00401">
    <property type="entry name" value="ZnF_GATA"/>
    <property type="match status" value="1"/>
</dbReference>
<evidence type="ECO:0000256" key="10">
    <source>
        <dbReference type="SAM" id="MobiDB-lite"/>
    </source>
</evidence>
<evidence type="ECO:0000256" key="2">
    <source>
        <dbReference type="ARBA" id="ARBA00005694"/>
    </source>
</evidence>
<dbReference type="GO" id="GO:0045893">
    <property type="term" value="P:positive regulation of DNA-templated transcription"/>
    <property type="evidence" value="ECO:0007669"/>
    <property type="project" value="InterPro"/>
</dbReference>
<reference evidence="12" key="1">
    <citation type="submission" date="2015-03" db="EMBL/GenBank/DDBJ databases">
        <title>A transcriptome of Araucaria cunninghamii, an australian fine timber species.</title>
        <authorList>
            <person name="Jing Yi C.J.Y."/>
            <person name="Yin San L.Y.S."/>
            <person name="Abdul Karim S.S."/>
            <person name="Wan Azmi N.N."/>
            <person name="Hercus R.R."/>
            <person name="Croft L.L."/>
        </authorList>
    </citation>
    <scope>NUCLEOTIDE SEQUENCE</scope>
    <source>
        <strain evidence="12">MI0301</strain>
        <tissue evidence="12">Leaf</tissue>
    </source>
</reference>
<evidence type="ECO:0000256" key="8">
    <source>
        <dbReference type="PIRNR" id="PIRNR016992"/>
    </source>
</evidence>
<dbReference type="PROSITE" id="PS50114">
    <property type="entry name" value="GATA_ZN_FINGER_2"/>
    <property type="match status" value="1"/>
</dbReference>
<sequence length="361" mass="40193">MDMMSYLPPQTVLRHPQQSQHEQYGGFETNSCEAAWGAAAETFRIDDLLDFSNDDIGGPIVDENTSVDSTEASASASASLDGNYSPENLPPATELCVPMDSLADLEWLSTFVEDSFCGDGLGELPLCNPAVVPSFDGKTHDDDTIKEVKKEHKAGNDEDARACSLRPWIPVRARRSKRSRTGGRVWTSCPLVPNHHAFESYGSLFTSSDSSSNSSTVTSSWPLSRPPLAKKHKSSSGYSRKTQEALAQQQPQRRCSHCLVQKTPQWRAGPLGPKTLCNACGVRFKSGRLLPEYRPAVSPTFLSDVHSNSHRKVLELRRQKEEQDEKIVFFHQHISQDTENPVRQEEEEEDRREEQGFGMLA</sequence>
<dbReference type="AlphaFoldDB" id="A0A0D6QSG1"/>
<dbReference type="Gene3D" id="3.30.50.10">
    <property type="entry name" value="Erythroid Transcription Factor GATA-1, subunit A"/>
    <property type="match status" value="1"/>
</dbReference>
<keyword evidence="8" id="KW-0804">Transcription</keyword>
<dbReference type="PANTHER" id="PTHR45658">
    <property type="entry name" value="GATA TRANSCRIPTION FACTOR"/>
    <property type="match status" value="1"/>
</dbReference>
<dbReference type="GO" id="GO:0030154">
    <property type="term" value="P:cell differentiation"/>
    <property type="evidence" value="ECO:0007669"/>
    <property type="project" value="TreeGrafter"/>
</dbReference>
<keyword evidence="7 8" id="KW-0539">Nucleus</keyword>
<dbReference type="FunFam" id="3.30.50.10:FF:000018">
    <property type="entry name" value="GATA transcription factor"/>
    <property type="match status" value="1"/>
</dbReference>
<feature type="compositionally biased region" description="Polar residues" evidence="10">
    <location>
        <begin position="235"/>
        <end position="253"/>
    </location>
</feature>
<evidence type="ECO:0000256" key="4">
    <source>
        <dbReference type="ARBA" id="ARBA00022771"/>
    </source>
</evidence>
<dbReference type="EMBL" id="GCKF01043511">
    <property type="protein sequence ID" value="JAG94452.1"/>
    <property type="molecule type" value="Transcribed_RNA"/>
</dbReference>
<evidence type="ECO:0000256" key="9">
    <source>
        <dbReference type="PROSITE-ProRule" id="PRU00094"/>
    </source>
</evidence>
<evidence type="ECO:0000256" key="5">
    <source>
        <dbReference type="ARBA" id="ARBA00022833"/>
    </source>
</evidence>
<evidence type="ECO:0000256" key="1">
    <source>
        <dbReference type="ARBA" id="ARBA00004123"/>
    </source>
</evidence>
<feature type="region of interest" description="Disordered" evidence="10">
    <location>
        <begin position="331"/>
        <end position="361"/>
    </location>
</feature>
<dbReference type="InterPro" id="IPR013088">
    <property type="entry name" value="Znf_NHR/GATA"/>
</dbReference>
<dbReference type="InterPro" id="IPR051140">
    <property type="entry name" value="GATA_TF"/>
</dbReference>
<dbReference type="PROSITE" id="PS00344">
    <property type="entry name" value="GATA_ZN_FINGER_1"/>
    <property type="match status" value="1"/>
</dbReference>
<keyword evidence="8" id="KW-0238">DNA-binding</keyword>
<dbReference type="CDD" id="cd00202">
    <property type="entry name" value="ZnF_GATA"/>
    <property type="match status" value="1"/>
</dbReference>
<protein>
    <recommendedName>
        <fullName evidence="8">GATA transcription factor</fullName>
    </recommendedName>
</protein>
<organism evidence="12">
    <name type="scientific">Araucaria cunninghamii</name>
    <name type="common">Hoop pine</name>
    <name type="synonym">Moreton Bay pine</name>
    <dbReference type="NCBI Taxonomy" id="56994"/>
    <lineage>
        <taxon>Eukaryota</taxon>
        <taxon>Viridiplantae</taxon>
        <taxon>Streptophyta</taxon>
        <taxon>Embryophyta</taxon>
        <taxon>Tracheophyta</taxon>
        <taxon>Spermatophyta</taxon>
        <taxon>Pinopsida</taxon>
        <taxon>Pinidae</taxon>
        <taxon>Conifers II</taxon>
        <taxon>Araucariales</taxon>
        <taxon>Araucariaceae</taxon>
        <taxon>Araucaria</taxon>
    </lineage>
</organism>
<evidence type="ECO:0000313" key="12">
    <source>
        <dbReference type="EMBL" id="JAG94452.1"/>
    </source>
</evidence>
<accession>A0A0D6QSG1</accession>
<feature type="compositionally biased region" description="Basic and acidic residues" evidence="10">
    <location>
        <begin position="331"/>
        <end position="344"/>
    </location>
</feature>
<evidence type="ECO:0000259" key="11">
    <source>
        <dbReference type="PROSITE" id="PS50114"/>
    </source>
</evidence>
<evidence type="ECO:0000256" key="6">
    <source>
        <dbReference type="ARBA" id="ARBA00023159"/>
    </source>
</evidence>
<dbReference type="GO" id="GO:0008270">
    <property type="term" value="F:zinc ion binding"/>
    <property type="evidence" value="ECO:0007669"/>
    <property type="project" value="UniProtKB-KW"/>
</dbReference>
<dbReference type="PANTHER" id="PTHR45658:SF18">
    <property type="entry name" value="PROTEIN GAT2"/>
    <property type="match status" value="1"/>
</dbReference>
<dbReference type="SUPFAM" id="SSF57716">
    <property type="entry name" value="Glucocorticoid receptor-like (DNA-binding domain)"/>
    <property type="match status" value="1"/>
</dbReference>
<evidence type="ECO:0000256" key="3">
    <source>
        <dbReference type="ARBA" id="ARBA00022723"/>
    </source>
</evidence>
<dbReference type="EMBL" id="GCKF01043510">
    <property type="protein sequence ID" value="JAG94453.1"/>
    <property type="molecule type" value="Transcribed_RNA"/>
</dbReference>
<feature type="region of interest" description="Disordered" evidence="10">
    <location>
        <begin position="60"/>
        <end position="86"/>
    </location>
</feature>
<keyword evidence="4 9" id="KW-0863">Zinc-finger</keyword>
<proteinExistence type="inferred from homology"/>
<dbReference type="PIRSF" id="PIRSF016992">
    <property type="entry name" value="TF_GATA_plant"/>
    <property type="match status" value="1"/>
</dbReference>
<feature type="region of interest" description="Disordered" evidence="10">
    <location>
        <begin position="1"/>
        <end position="25"/>
    </location>
</feature>
<dbReference type="GO" id="GO:0043565">
    <property type="term" value="F:sequence-specific DNA binding"/>
    <property type="evidence" value="ECO:0007669"/>
    <property type="project" value="InterPro"/>
</dbReference>
<dbReference type="InterPro" id="IPR000679">
    <property type="entry name" value="Znf_GATA"/>
</dbReference>